<proteinExistence type="predicted"/>
<dbReference type="AlphaFoldDB" id="A0A9K3LPX1"/>
<comment type="caution">
    <text evidence="2">The sequence shown here is derived from an EMBL/GenBank/DDBJ whole genome shotgun (WGS) entry which is preliminary data.</text>
</comment>
<feature type="chain" id="PRO_5039948050" description="Secreted protein" evidence="1">
    <location>
        <begin position="28"/>
        <end position="408"/>
    </location>
</feature>
<dbReference type="Proteomes" id="UP000693970">
    <property type="component" value="Unassembled WGS sequence"/>
</dbReference>
<sequence length="408" mass="45468">MINQRQLGVVTLAVFFAAAMLASETKAWIQQQAHVRRFCRRNPLESAASHHRSLISKHSSTAICASIQATEPAVPSSPSDGDNDDESEEWKIISDLHSRATQAASDAEKDQENAAFQSVVEEALPKFSPSLIMKLRSGESGLQQQGQDDDKKEKQFQDISQSLEKMLNQKLETARDILTELMNAGEIKKLDALIGKAARARQLDVAFFQVLQMNIHDAAMELQQQQQVVEGQKQGEDEDETAKTANRLQILQHIHTRCQEEVEKNINPGIALLSKLLRTDVDSIRRNQLEHYLCPQPTSITAPDGKQIELKNPQNEKSLVDHQDFVYAIANAVKQIRTVEQAGGTDREVAASMVESCRQVAKEARIVIGERFGKESEQLQAFEDALMPVFRPSSPESPYIQGETTTST</sequence>
<keyword evidence="3" id="KW-1185">Reference proteome</keyword>
<keyword evidence="1" id="KW-0732">Signal</keyword>
<protein>
    <recommendedName>
        <fullName evidence="4">Secreted protein</fullName>
    </recommendedName>
</protein>
<evidence type="ECO:0008006" key="4">
    <source>
        <dbReference type="Google" id="ProtNLM"/>
    </source>
</evidence>
<dbReference type="OrthoDB" id="196020at2759"/>
<organism evidence="2 3">
    <name type="scientific">Nitzschia inconspicua</name>
    <dbReference type="NCBI Taxonomy" id="303405"/>
    <lineage>
        <taxon>Eukaryota</taxon>
        <taxon>Sar</taxon>
        <taxon>Stramenopiles</taxon>
        <taxon>Ochrophyta</taxon>
        <taxon>Bacillariophyta</taxon>
        <taxon>Bacillariophyceae</taxon>
        <taxon>Bacillariophycidae</taxon>
        <taxon>Bacillariales</taxon>
        <taxon>Bacillariaceae</taxon>
        <taxon>Nitzschia</taxon>
    </lineage>
</organism>
<reference evidence="2" key="1">
    <citation type="journal article" date="2021" name="Sci. Rep.">
        <title>Diploid genomic architecture of Nitzschia inconspicua, an elite biomass production diatom.</title>
        <authorList>
            <person name="Oliver A."/>
            <person name="Podell S."/>
            <person name="Pinowska A."/>
            <person name="Traller J.C."/>
            <person name="Smith S.R."/>
            <person name="McClure R."/>
            <person name="Beliaev A."/>
            <person name="Bohutskyi P."/>
            <person name="Hill E.A."/>
            <person name="Rabines A."/>
            <person name="Zheng H."/>
            <person name="Allen L.Z."/>
            <person name="Kuo A."/>
            <person name="Grigoriev I.V."/>
            <person name="Allen A.E."/>
            <person name="Hazlebeck D."/>
            <person name="Allen E.E."/>
        </authorList>
    </citation>
    <scope>NUCLEOTIDE SEQUENCE</scope>
    <source>
        <strain evidence="2">Hildebrandi</strain>
    </source>
</reference>
<dbReference type="EMBL" id="JAGRRH010000007">
    <property type="protein sequence ID" value="KAG7366338.1"/>
    <property type="molecule type" value="Genomic_DNA"/>
</dbReference>
<gene>
    <name evidence="2" type="ORF">IV203_029008</name>
</gene>
<evidence type="ECO:0000256" key="1">
    <source>
        <dbReference type="SAM" id="SignalP"/>
    </source>
</evidence>
<name>A0A9K3LPX1_9STRA</name>
<feature type="signal peptide" evidence="1">
    <location>
        <begin position="1"/>
        <end position="27"/>
    </location>
</feature>
<evidence type="ECO:0000313" key="2">
    <source>
        <dbReference type="EMBL" id="KAG7366338.1"/>
    </source>
</evidence>
<reference evidence="2" key="2">
    <citation type="submission" date="2021-04" db="EMBL/GenBank/DDBJ databases">
        <authorList>
            <person name="Podell S."/>
        </authorList>
    </citation>
    <scope>NUCLEOTIDE SEQUENCE</scope>
    <source>
        <strain evidence="2">Hildebrandi</strain>
    </source>
</reference>
<evidence type="ECO:0000313" key="3">
    <source>
        <dbReference type="Proteomes" id="UP000693970"/>
    </source>
</evidence>
<accession>A0A9K3LPX1</accession>